<accession>A0A501WTI3</accession>
<dbReference type="SUPFAM" id="SSF52540">
    <property type="entry name" value="P-loop containing nucleoside triphosphate hydrolases"/>
    <property type="match status" value="1"/>
</dbReference>
<proteinExistence type="predicted"/>
<feature type="compositionally biased region" description="Basic residues" evidence="1">
    <location>
        <begin position="1"/>
        <end position="15"/>
    </location>
</feature>
<evidence type="ECO:0000256" key="1">
    <source>
        <dbReference type="SAM" id="MobiDB-lite"/>
    </source>
</evidence>
<dbReference type="InterPro" id="IPR027417">
    <property type="entry name" value="P-loop_NTPase"/>
</dbReference>
<dbReference type="Proteomes" id="UP000319255">
    <property type="component" value="Unassembled WGS sequence"/>
</dbReference>
<evidence type="ECO:0000313" key="2">
    <source>
        <dbReference type="EMBL" id="TPE49136.1"/>
    </source>
</evidence>
<comment type="caution">
    <text evidence="2">The sequence shown here is derived from an EMBL/GenBank/DDBJ whole genome shotgun (WGS) entry which is preliminary data.</text>
</comment>
<dbReference type="OrthoDB" id="8421785at2"/>
<keyword evidence="3" id="KW-1185">Reference proteome</keyword>
<protein>
    <submittedName>
        <fullName evidence="2">Uncharacterized protein</fullName>
    </submittedName>
</protein>
<dbReference type="AlphaFoldDB" id="A0A501WTI3"/>
<name>A0A501WTI3_9RHOB</name>
<gene>
    <name evidence="2" type="ORF">FJM51_15810</name>
</gene>
<sequence length="268" mass="29537">MRWRSTRISPGRRGRSPPLPRDPVPRLEFFGLPGSGKTTLARACWNLLEREEPPPVFAPRLTHDDWPGARRTPARLGLILRALPGAPTERRAARRIAAIPQHGPRDRAKVVFNALTVAALYRRLRNAPGGYLVDQGLLQAIWSAYLRAPVPFSPESWREILAPGATPGRTYVCVVTPVRTCVRRLDARFERHSRLQSGGLLEDAAVWSRAEAIRAALVETLIAGSSASPAAPPRVILADGTYDPESSAVRILMALRGTPRRSRLRVPA</sequence>
<dbReference type="Gene3D" id="3.40.50.300">
    <property type="entry name" value="P-loop containing nucleotide triphosphate hydrolases"/>
    <property type="match status" value="1"/>
</dbReference>
<organism evidence="2 3">
    <name type="scientific">Amaricoccus solimangrovi</name>
    <dbReference type="NCBI Taxonomy" id="2589815"/>
    <lineage>
        <taxon>Bacteria</taxon>
        <taxon>Pseudomonadati</taxon>
        <taxon>Pseudomonadota</taxon>
        <taxon>Alphaproteobacteria</taxon>
        <taxon>Rhodobacterales</taxon>
        <taxon>Paracoccaceae</taxon>
        <taxon>Amaricoccus</taxon>
    </lineage>
</organism>
<reference evidence="2 3" key="1">
    <citation type="submission" date="2019-06" db="EMBL/GenBank/DDBJ databases">
        <title>A novel bacterium of genus Amaricoccus, isolated from marine sediment.</title>
        <authorList>
            <person name="Huang H."/>
            <person name="Mo K."/>
            <person name="Hu Y."/>
        </authorList>
    </citation>
    <scope>NUCLEOTIDE SEQUENCE [LARGE SCALE GENOMIC DNA]</scope>
    <source>
        <strain evidence="2 3">HB172011</strain>
    </source>
</reference>
<dbReference type="EMBL" id="VFRP01000017">
    <property type="protein sequence ID" value="TPE49136.1"/>
    <property type="molecule type" value="Genomic_DNA"/>
</dbReference>
<feature type="region of interest" description="Disordered" evidence="1">
    <location>
        <begin position="1"/>
        <end position="24"/>
    </location>
</feature>
<evidence type="ECO:0000313" key="3">
    <source>
        <dbReference type="Proteomes" id="UP000319255"/>
    </source>
</evidence>